<reference evidence="3" key="1">
    <citation type="submission" date="2022-08" db="EMBL/GenBank/DDBJ databases">
        <title>Mycobacterium kiyosense sp. nov., scotochromogenic slow-glowing species isolated from respiratory specimens.</title>
        <authorList>
            <person name="Fukano H."/>
            <person name="Kazumi Y."/>
            <person name="Sakagami N."/>
            <person name="Ato M."/>
            <person name="Mitarai S."/>
            <person name="Hoshino Y."/>
        </authorList>
    </citation>
    <scope>NUCLEOTIDE SEQUENCE</scope>
    <source>
        <strain evidence="3">1413</strain>
        <strain evidence="2">SRL2020-028</strain>
    </source>
</reference>
<evidence type="ECO:0000313" key="3">
    <source>
        <dbReference type="EMBL" id="GLD32592.1"/>
    </source>
</evidence>
<gene>
    <name evidence="3" type="ORF">Mkiyose1413_44750</name>
    <name evidence="2" type="ORF">SRL2020028_55150</name>
</gene>
<feature type="compositionally biased region" description="Gly residues" evidence="1">
    <location>
        <begin position="57"/>
        <end position="67"/>
    </location>
</feature>
<feature type="region of interest" description="Disordered" evidence="1">
    <location>
        <begin position="1"/>
        <end position="67"/>
    </location>
</feature>
<dbReference type="Proteomes" id="UP001165663">
    <property type="component" value="Unassembled WGS sequence"/>
</dbReference>
<feature type="compositionally biased region" description="Basic and acidic residues" evidence="1">
    <location>
        <begin position="44"/>
        <end position="56"/>
    </location>
</feature>
<organism evidence="3 4">
    <name type="scientific">Mycobacterium kiyosense</name>
    <dbReference type="NCBI Taxonomy" id="2871094"/>
    <lineage>
        <taxon>Bacteria</taxon>
        <taxon>Bacillati</taxon>
        <taxon>Actinomycetota</taxon>
        <taxon>Actinomycetes</taxon>
        <taxon>Mycobacteriales</taxon>
        <taxon>Mycobacteriaceae</taxon>
        <taxon>Mycobacterium</taxon>
    </lineage>
</organism>
<accession>A0A9P3QAG5</accession>
<dbReference type="Proteomes" id="UP001064782">
    <property type="component" value="Unassembled WGS sequence"/>
</dbReference>
<dbReference type="AlphaFoldDB" id="A0A9P3QAG5"/>
<dbReference type="EMBL" id="BRXE01000126">
    <property type="protein sequence ID" value="GLB86259.1"/>
    <property type="molecule type" value="Genomic_DNA"/>
</dbReference>
<evidence type="ECO:0000313" key="4">
    <source>
        <dbReference type="Proteomes" id="UP001064782"/>
    </source>
</evidence>
<comment type="caution">
    <text evidence="3">The sequence shown here is derived from an EMBL/GenBank/DDBJ whole genome shotgun (WGS) entry which is preliminary data.</text>
</comment>
<evidence type="ECO:0000313" key="2">
    <source>
        <dbReference type="EMBL" id="GLB86259.1"/>
    </source>
</evidence>
<dbReference type="EMBL" id="BRZI01000048">
    <property type="protein sequence ID" value="GLD32592.1"/>
    <property type="molecule type" value="Genomic_DNA"/>
</dbReference>
<protein>
    <submittedName>
        <fullName evidence="3">Uncharacterized protein</fullName>
    </submittedName>
</protein>
<keyword evidence="4" id="KW-1185">Reference proteome</keyword>
<sequence length="67" mass="6714">MSRCAADGPGVTSPNVATRTMRRQPRSVGWDAVRTGPAPVPCHELGRGGADEDAGRLGDGGGAAAGR</sequence>
<evidence type="ECO:0000256" key="1">
    <source>
        <dbReference type="SAM" id="MobiDB-lite"/>
    </source>
</evidence>
<proteinExistence type="predicted"/>
<name>A0A9P3QAG5_9MYCO</name>